<reference evidence="1" key="2">
    <citation type="submission" date="2020-05" db="UniProtKB">
        <authorList>
            <consortium name="EnsemblMetazoa"/>
        </authorList>
    </citation>
    <scope>IDENTIFICATION</scope>
    <source>
        <strain evidence="1">IAEA</strain>
    </source>
</reference>
<proteinExistence type="predicted"/>
<evidence type="ECO:0000313" key="1">
    <source>
        <dbReference type="EnsemblMetazoa" id="GPAI028469-PA"/>
    </source>
</evidence>
<protein>
    <submittedName>
        <fullName evidence="1">Uncharacterized protein</fullName>
    </submittedName>
</protein>
<keyword evidence="2" id="KW-1185">Reference proteome</keyword>
<accession>A0A1A9ZXW8</accession>
<sequence>MFVCEGRMNSQKYINGLETPPMRRVFDDTNTGDVKFHQNHVLCQKSAKKVCPAGLASAVFISKPHRAHLKCKIRKHSITSDVAVKNSLAASFVQLKRDPRKNTFDNKAFKVIKNLIFSSKGNDLFIEFPNIENVSLNEIPWQFNQKE</sequence>
<name>A0A1A9ZXW8_GLOPL</name>
<dbReference type="EnsemblMetazoa" id="GPAI028469-RA">
    <property type="protein sequence ID" value="GPAI028469-PA"/>
    <property type="gene ID" value="GPAI028469"/>
</dbReference>
<dbReference type="Proteomes" id="UP000092445">
    <property type="component" value="Unassembled WGS sequence"/>
</dbReference>
<organism evidence="1 2">
    <name type="scientific">Glossina pallidipes</name>
    <name type="common">Tsetse fly</name>
    <dbReference type="NCBI Taxonomy" id="7398"/>
    <lineage>
        <taxon>Eukaryota</taxon>
        <taxon>Metazoa</taxon>
        <taxon>Ecdysozoa</taxon>
        <taxon>Arthropoda</taxon>
        <taxon>Hexapoda</taxon>
        <taxon>Insecta</taxon>
        <taxon>Pterygota</taxon>
        <taxon>Neoptera</taxon>
        <taxon>Endopterygota</taxon>
        <taxon>Diptera</taxon>
        <taxon>Brachycera</taxon>
        <taxon>Muscomorpha</taxon>
        <taxon>Hippoboscoidea</taxon>
        <taxon>Glossinidae</taxon>
        <taxon>Glossina</taxon>
    </lineage>
</organism>
<reference evidence="2" key="1">
    <citation type="submission" date="2014-03" db="EMBL/GenBank/DDBJ databases">
        <authorList>
            <person name="Aksoy S."/>
            <person name="Warren W."/>
            <person name="Wilson R.K."/>
        </authorList>
    </citation>
    <scope>NUCLEOTIDE SEQUENCE [LARGE SCALE GENOMIC DNA]</scope>
    <source>
        <strain evidence="2">IAEA</strain>
    </source>
</reference>
<dbReference type="AlphaFoldDB" id="A0A1A9ZXW8"/>
<dbReference type="VEuPathDB" id="VectorBase:GPAI028469"/>
<evidence type="ECO:0000313" key="2">
    <source>
        <dbReference type="Proteomes" id="UP000092445"/>
    </source>
</evidence>